<protein>
    <submittedName>
        <fullName evidence="1">Uncharacterized protein</fullName>
    </submittedName>
</protein>
<evidence type="ECO:0000313" key="1">
    <source>
        <dbReference type="EMBL" id="KKM89415.1"/>
    </source>
</evidence>
<reference evidence="1" key="1">
    <citation type="journal article" date="2015" name="Nature">
        <title>Complex archaea that bridge the gap between prokaryotes and eukaryotes.</title>
        <authorList>
            <person name="Spang A."/>
            <person name="Saw J.H."/>
            <person name="Jorgensen S.L."/>
            <person name="Zaremba-Niedzwiedzka K."/>
            <person name="Martijn J."/>
            <person name="Lind A.E."/>
            <person name="van Eijk R."/>
            <person name="Schleper C."/>
            <person name="Guy L."/>
            <person name="Ettema T.J."/>
        </authorList>
    </citation>
    <scope>NUCLEOTIDE SEQUENCE</scope>
</reference>
<comment type="caution">
    <text evidence="1">The sequence shown here is derived from an EMBL/GenBank/DDBJ whole genome shotgun (WGS) entry which is preliminary data.</text>
</comment>
<accession>A0A0F9NKX8</accession>
<organism evidence="1">
    <name type="scientific">marine sediment metagenome</name>
    <dbReference type="NCBI Taxonomy" id="412755"/>
    <lineage>
        <taxon>unclassified sequences</taxon>
        <taxon>metagenomes</taxon>
        <taxon>ecological metagenomes</taxon>
    </lineage>
</organism>
<gene>
    <name evidence="1" type="ORF">LCGC14_1248820</name>
</gene>
<sequence>MSDKRREVLQEIAADAEADVNRYEGLPFTGRTVAMIHGEQNAMIASLANIIETLLPEADDDS</sequence>
<name>A0A0F9NKX8_9ZZZZ</name>
<dbReference type="EMBL" id="LAZR01006818">
    <property type="protein sequence ID" value="KKM89415.1"/>
    <property type="molecule type" value="Genomic_DNA"/>
</dbReference>
<dbReference type="AlphaFoldDB" id="A0A0F9NKX8"/>
<proteinExistence type="predicted"/>